<dbReference type="STRING" id="331678.Cphamn1_2401"/>
<feature type="transmembrane region" description="Helical" evidence="1">
    <location>
        <begin position="59"/>
        <end position="78"/>
    </location>
</feature>
<reference evidence="2" key="1">
    <citation type="submission" date="2008-06" db="EMBL/GenBank/DDBJ databases">
        <title>Complete sequence of Chlorobium phaeobacteroides BS1.</title>
        <authorList>
            <consortium name="US DOE Joint Genome Institute"/>
            <person name="Lucas S."/>
            <person name="Copeland A."/>
            <person name="Lapidus A."/>
            <person name="Glavina del Rio T."/>
            <person name="Dalin E."/>
            <person name="Tice H."/>
            <person name="Bruce D."/>
            <person name="Goodwin L."/>
            <person name="Pitluck S."/>
            <person name="Schmutz J."/>
            <person name="Larimer F."/>
            <person name="Land M."/>
            <person name="Hauser L."/>
            <person name="Kyrpides N."/>
            <person name="Ovchinnikova G."/>
            <person name="Li T."/>
            <person name="Liu Z."/>
            <person name="Zhao F."/>
            <person name="Overmann J."/>
            <person name="Bryant D.A."/>
            <person name="Richardson P."/>
        </authorList>
    </citation>
    <scope>NUCLEOTIDE SEQUENCE [LARGE SCALE GENOMIC DNA]</scope>
    <source>
        <strain evidence="2">BS1</strain>
    </source>
</reference>
<dbReference type="KEGG" id="cpb:Cphamn1_2401"/>
<feature type="transmembrane region" description="Helical" evidence="1">
    <location>
        <begin position="98"/>
        <end position="115"/>
    </location>
</feature>
<dbReference type="OrthoDB" id="9786064at2"/>
<dbReference type="SUPFAM" id="SSF48317">
    <property type="entry name" value="Acid phosphatase/Vanadium-dependent haloperoxidase"/>
    <property type="match status" value="1"/>
</dbReference>
<evidence type="ECO:0008006" key="3">
    <source>
        <dbReference type="Google" id="ProtNLM"/>
    </source>
</evidence>
<feature type="transmembrane region" description="Helical" evidence="1">
    <location>
        <begin position="32"/>
        <end position="52"/>
    </location>
</feature>
<dbReference type="AlphaFoldDB" id="B3EPQ9"/>
<proteinExistence type="predicted"/>
<keyword evidence="1" id="KW-0812">Transmembrane</keyword>
<feature type="transmembrane region" description="Helical" evidence="1">
    <location>
        <begin position="194"/>
        <end position="213"/>
    </location>
</feature>
<sequence length="214" mass="24040">MNKHVIARQNMSGEKIIMTHNSQRLFEIVSDIFHPITNAGIAFFLLTMFAGSNDIAMKTIYFVIALSFSMIIPFLYIFSLKRKGHLETVDITERMQRLNPFAFSILSYFIGFFVLRFSGAPLSVQGLMFCYGSNTLLVMLVTRWWKVSVHTTGIAGPLVALTFGFGSVIYLFYPLIVLVGLSRVVLKRHTVMQVLVGGVLGLSLTALQFAMFFS</sequence>
<protein>
    <recommendedName>
        <fullName evidence="3">Phosphoesterase, PA-phosphatase related protein</fullName>
    </recommendedName>
</protein>
<keyword evidence="1" id="KW-1133">Transmembrane helix</keyword>
<organism evidence="2">
    <name type="scientific">Chlorobium phaeobacteroides (strain BS1)</name>
    <dbReference type="NCBI Taxonomy" id="331678"/>
    <lineage>
        <taxon>Bacteria</taxon>
        <taxon>Pseudomonadati</taxon>
        <taxon>Chlorobiota</taxon>
        <taxon>Chlorobiia</taxon>
        <taxon>Chlorobiales</taxon>
        <taxon>Chlorobiaceae</taxon>
        <taxon>Chlorobium/Pelodictyon group</taxon>
        <taxon>Chlorobium</taxon>
    </lineage>
</organism>
<dbReference type="EMBL" id="CP001101">
    <property type="protein sequence ID" value="ACE05299.1"/>
    <property type="molecule type" value="Genomic_DNA"/>
</dbReference>
<keyword evidence="1" id="KW-0472">Membrane</keyword>
<evidence type="ECO:0000313" key="2">
    <source>
        <dbReference type="EMBL" id="ACE05299.1"/>
    </source>
</evidence>
<feature type="transmembrane region" description="Helical" evidence="1">
    <location>
        <begin position="157"/>
        <end position="182"/>
    </location>
</feature>
<name>B3EPQ9_CHLPB</name>
<gene>
    <name evidence="2" type="ordered locus">Cphamn1_2401</name>
</gene>
<dbReference type="eggNOG" id="COG0671">
    <property type="taxonomic scope" value="Bacteria"/>
</dbReference>
<dbReference type="HOGENOM" id="CLU_093776_0_1_10"/>
<accession>B3EPQ9</accession>
<evidence type="ECO:0000256" key="1">
    <source>
        <dbReference type="SAM" id="Phobius"/>
    </source>
</evidence>
<dbReference type="InterPro" id="IPR036938">
    <property type="entry name" value="PAP2/HPO_sf"/>
</dbReference>